<gene>
    <name evidence="2" type="ORF">UFOVP862_26</name>
</gene>
<feature type="transmembrane region" description="Helical" evidence="1">
    <location>
        <begin position="6"/>
        <end position="29"/>
    </location>
</feature>
<keyword evidence="1" id="KW-1133">Transmembrane helix</keyword>
<keyword evidence="1" id="KW-0472">Membrane</keyword>
<organism evidence="2">
    <name type="scientific">uncultured Caudovirales phage</name>
    <dbReference type="NCBI Taxonomy" id="2100421"/>
    <lineage>
        <taxon>Viruses</taxon>
        <taxon>Duplodnaviria</taxon>
        <taxon>Heunggongvirae</taxon>
        <taxon>Uroviricota</taxon>
        <taxon>Caudoviricetes</taxon>
        <taxon>Peduoviridae</taxon>
        <taxon>Maltschvirus</taxon>
        <taxon>Maltschvirus maltsch</taxon>
    </lineage>
</organism>
<evidence type="ECO:0000256" key="1">
    <source>
        <dbReference type="SAM" id="Phobius"/>
    </source>
</evidence>
<name>A0A6J5PIZ6_9CAUD</name>
<dbReference type="EMBL" id="LR796813">
    <property type="protein sequence ID" value="CAB4167584.1"/>
    <property type="molecule type" value="Genomic_DNA"/>
</dbReference>
<evidence type="ECO:0000313" key="2">
    <source>
        <dbReference type="EMBL" id="CAB4167584.1"/>
    </source>
</evidence>
<protein>
    <submittedName>
        <fullName evidence="2">Uncharacterized protein</fullName>
    </submittedName>
</protein>
<keyword evidence="1" id="KW-0812">Transmembrane</keyword>
<proteinExistence type="predicted"/>
<reference evidence="2" key="1">
    <citation type="submission" date="2020-04" db="EMBL/GenBank/DDBJ databases">
        <authorList>
            <person name="Chiriac C."/>
            <person name="Salcher M."/>
            <person name="Ghai R."/>
            <person name="Kavagutti S V."/>
        </authorList>
    </citation>
    <scope>NUCLEOTIDE SEQUENCE</scope>
</reference>
<accession>A0A6J5PIZ6</accession>
<sequence length="46" mass="5200">MLTTAQYTTWMIALIALTFSAGCTVGSTWRRTRTLVKANHAQSRKR</sequence>